<gene>
    <name evidence="1" type="ORF">S01H1_08536</name>
</gene>
<proteinExistence type="predicted"/>
<sequence>ILKISQAKGLRDPKCGCIFKPLVFLGRKI</sequence>
<reference evidence="1" key="1">
    <citation type="journal article" date="2014" name="Front. Microbiol.">
        <title>High frequency of phylogenetically diverse reductive dehalogenase-homologous genes in deep subseafloor sedimentary metagenomes.</title>
        <authorList>
            <person name="Kawai M."/>
            <person name="Futagami T."/>
            <person name="Toyoda A."/>
            <person name="Takaki Y."/>
            <person name="Nishi S."/>
            <person name="Hori S."/>
            <person name="Arai W."/>
            <person name="Tsubouchi T."/>
            <person name="Morono Y."/>
            <person name="Uchiyama I."/>
            <person name="Ito T."/>
            <person name="Fujiyama A."/>
            <person name="Inagaki F."/>
            <person name="Takami H."/>
        </authorList>
    </citation>
    <scope>NUCLEOTIDE SEQUENCE</scope>
    <source>
        <strain evidence="1">Expedition CK06-06</strain>
    </source>
</reference>
<feature type="non-terminal residue" evidence="1">
    <location>
        <position position="1"/>
    </location>
</feature>
<dbReference type="EMBL" id="BARS01004373">
    <property type="protein sequence ID" value="GAF77194.1"/>
    <property type="molecule type" value="Genomic_DNA"/>
</dbReference>
<name>X0S856_9ZZZZ</name>
<protein>
    <submittedName>
        <fullName evidence="1">Uncharacterized protein</fullName>
    </submittedName>
</protein>
<accession>X0S856</accession>
<comment type="caution">
    <text evidence="1">The sequence shown here is derived from an EMBL/GenBank/DDBJ whole genome shotgun (WGS) entry which is preliminary data.</text>
</comment>
<dbReference type="AlphaFoldDB" id="X0S856"/>
<organism evidence="1">
    <name type="scientific">marine sediment metagenome</name>
    <dbReference type="NCBI Taxonomy" id="412755"/>
    <lineage>
        <taxon>unclassified sequences</taxon>
        <taxon>metagenomes</taxon>
        <taxon>ecological metagenomes</taxon>
    </lineage>
</organism>
<evidence type="ECO:0000313" key="1">
    <source>
        <dbReference type="EMBL" id="GAF77194.1"/>
    </source>
</evidence>